<evidence type="ECO:0000256" key="1">
    <source>
        <dbReference type="SAM" id="SignalP"/>
    </source>
</evidence>
<accession>A0A917G0Z2</accession>
<dbReference type="Proteomes" id="UP000654257">
    <property type="component" value="Unassembled WGS sequence"/>
</dbReference>
<gene>
    <name evidence="2" type="ORF">GCM10007304_34370</name>
</gene>
<dbReference type="AlphaFoldDB" id="A0A917G0Z2"/>
<reference evidence="2" key="1">
    <citation type="journal article" date="2014" name="Int. J. Syst. Evol. Microbiol.">
        <title>Complete genome sequence of Corynebacterium casei LMG S-19264T (=DSM 44701T), isolated from a smear-ripened cheese.</title>
        <authorList>
            <consortium name="US DOE Joint Genome Institute (JGI-PGF)"/>
            <person name="Walter F."/>
            <person name="Albersmeier A."/>
            <person name="Kalinowski J."/>
            <person name="Ruckert C."/>
        </authorList>
    </citation>
    <scope>NUCLEOTIDE SEQUENCE</scope>
    <source>
        <strain evidence="2">CCM 7905</strain>
    </source>
</reference>
<reference evidence="2" key="2">
    <citation type="submission" date="2020-09" db="EMBL/GenBank/DDBJ databases">
        <authorList>
            <person name="Sun Q."/>
            <person name="Sedlacek I."/>
        </authorList>
    </citation>
    <scope>NUCLEOTIDE SEQUENCE</scope>
    <source>
        <strain evidence="2">CCM 7905</strain>
    </source>
</reference>
<name>A0A917G0Z2_9NOCA</name>
<organism evidence="2 3">
    <name type="scientific">Rhodococcoides trifolii</name>
    <dbReference type="NCBI Taxonomy" id="908250"/>
    <lineage>
        <taxon>Bacteria</taxon>
        <taxon>Bacillati</taxon>
        <taxon>Actinomycetota</taxon>
        <taxon>Actinomycetes</taxon>
        <taxon>Mycobacteriales</taxon>
        <taxon>Nocardiaceae</taxon>
        <taxon>Rhodococcoides</taxon>
    </lineage>
</organism>
<comment type="caution">
    <text evidence="2">The sequence shown here is derived from an EMBL/GenBank/DDBJ whole genome shotgun (WGS) entry which is preliminary data.</text>
</comment>
<dbReference type="EMBL" id="BMCU01000003">
    <property type="protein sequence ID" value="GGG17334.1"/>
    <property type="molecule type" value="Genomic_DNA"/>
</dbReference>
<evidence type="ECO:0000313" key="3">
    <source>
        <dbReference type="Proteomes" id="UP000654257"/>
    </source>
</evidence>
<keyword evidence="1" id="KW-0732">Signal</keyword>
<keyword evidence="3" id="KW-1185">Reference proteome</keyword>
<feature type="chain" id="PRO_5036803501" evidence="1">
    <location>
        <begin position="19"/>
        <end position="157"/>
    </location>
</feature>
<proteinExistence type="predicted"/>
<evidence type="ECO:0000313" key="2">
    <source>
        <dbReference type="EMBL" id="GGG17334.1"/>
    </source>
</evidence>
<sequence length="157" mass="16635">MTISLALLLGLSAGTATAAPQTSILQVPVVTGFEVGPWSVPGDPIQTTPIRATVGETPGSVRFAAVDVKPYYYEYNSRWLTVQWRNLSTGAAGAVDLRKNDVVDVPNIGYVYARELPLEVVANTGPGQVAVMVTQNRSSQVPIILTLFPGLGLLSVP</sequence>
<feature type="signal peptide" evidence="1">
    <location>
        <begin position="1"/>
        <end position="18"/>
    </location>
</feature>
<protein>
    <submittedName>
        <fullName evidence="2">Uncharacterized protein</fullName>
    </submittedName>
</protein>